<evidence type="ECO:0000313" key="2">
    <source>
        <dbReference type="EMBL" id="GBE61215.1"/>
    </source>
</evidence>
<sequence>MSQRGQQMRGPGAGGPTGPPNQGQQQVAWVQQMQNMSYYHPQQPMMMRPMSNSPHGMQGGMMYSAPYANAPHGNSQRGHVKQNPPTHGQMQQNQAMYAANHTTAMQRHPNHQQMMQNQAMPQRMDMQMTGNNQMLHRQDAAGPDQRQNVNQTGNMQPMDASGAPPPKQVTGTPTQVPSPGDTTNQTTTNDTPTPQGKARPRKPINPLVIPQIRPVQANAVVQQAQAPTSTPSSPHTSPVQAGSPTQPPRPVEPIKPDLCMIDCGKYFEPLAEALNFDSAPEPSGPPLDVKFEQFGNAIAGMLQQQAQILETSQLQASDADAAIAEGSMVNVHKLNTMTEASAALFANISTLSQQMHEMVDKLPPFYTRSSHYFRNLEIKADDVISFSHTHVPEAAVSAHLVRLQDELLKRHAPPSP</sequence>
<protein>
    <submittedName>
        <fullName evidence="2">Uncharacterized protein</fullName>
    </submittedName>
</protein>
<dbReference type="RefSeq" id="XP_028867458.1">
    <property type="nucleotide sequence ID" value="XM_029011625.1"/>
</dbReference>
<organism evidence="2 3">
    <name type="scientific">Babesia ovata</name>
    <dbReference type="NCBI Taxonomy" id="189622"/>
    <lineage>
        <taxon>Eukaryota</taxon>
        <taxon>Sar</taxon>
        <taxon>Alveolata</taxon>
        <taxon>Apicomplexa</taxon>
        <taxon>Aconoidasida</taxon>
        <taxon>Piroplasmida</taxon>
        <taxon>Babesiidae</taxon>
        <taxon>Babesia</taxon>
    </lineage>
</organism>
<proteinExistence type="predicted"/>
<comment type="caution">
    <text evidence="2">The sequence shown here is derived from an EMBL/GenBank/DDBJ whole genome shotgun (WGS) entry which is preliminary data.</text>
</comment>
<dbReference type="AlphaFoldDB" id="A0A2H6KDZ7"/>
<feature type="compositionally biased region" description="Low complexity" evidence="1">
    <location>
        <begin position="220"/>
        <end position="238"/>
    </location>
</feature>
<dbReference type="EMBL" id="BDSA01000003">
    <property type="protein sequence ID" value="GBE61215.1"/>
    <property type="molecule type" value="Genomic_DNA"/>
</dbReference>
<dbReference type="GeneID" id="39874985"/>
<gene>
    <name evidence="2" type="ORF">BOVATA_027080</name>
</gene>
<feature type="compositionally biased region" description="Low complexity" evidence="1">
    <location>
        <begin position="181"/>
        <end position="195"/>
    </location>
</feature>
<accession>A0A2H6KDZ7</accession>
<dbReference type="OrthoDB" id="366415at2759"/>
<dbReference type="VEuPathDB" id="PiroplasmaDB:BOVATA_027080"/>
<evidence type="ECO:0000313" key="3">
    <source>
        <dbReference type="Proteomes" id="UP000236319"/>
    </source>
</evidence>
<evidence type="ECO:0000256" key="1">
    <source>
        <dbReference type="SAM" id="MobiDB-lite"/>
    </source>
</evidence>
<keyword evidence="3" id="KW-1185">Reference proteome</keyword>
<feature type="compositionally biased region" description="Polar residues" evidence="1">
    <location>
        <begin position="145"/>
        <end position="155"/>
    </location>
</feature>
<reference evidence="2 3" key="1">
    <citation type="journal article" date="2017" name="BMC Genomics">
        <title>Whole-genome assembly of Babesia ovata and comparative genomics between closely related pathogens.</title>
        <authorList>
            <person name="Yamagishi J."/>
            <person name="Asada M."/>
            <person name="Hakimi H."/>
            <person name="Tanaka T.Q."/>
            <person name="Sugimoto C."/>
            <person name="Kawazu S."/>
        </authorList>
    </citation>
    <scope>NUCLEOTIDE SEQUENCE [LARGE SCALE GENOMIC DNA]</scope>
    <source>
        <strain evidence="2 3">Miyake</strain>
    </source>
</reference>
<dbReference type="Proteomes" id="UP000236319">
    <property type="component" value="Unassembled WGS sequence"/>
</dbReference>
<feature type="region of interest" description="Disordered" evidence="1">
    <location>
        <begin position="220"/>
        <end position="253"/>
    </location>
</feature>
<feature type="region of interest" description="Disordered" evidence="1">
    <location>
        <begin position="1"/>
        <end position="26"/>
    </location>
</feature>
<name>A0A2H6KDZ7_9APIC</name>
<feature type="region of interest" description="Disordered" evidence="1">
    <location>
        <begin position="139"/>
        <end position="203"/>
    </location>
</feature>